<evidence type="ECO:0000259" key="2">
    <source>
        <dbReference type="Pfam" id="PF11738"/>
    </source>
</evidence>
<keyword evidence="1" id="KW-0732">Signal</keyword>
<reference evidence="3 4" key="1">
    <citation type="submission" date="2018-10" db="EMBL/GenBank/DDBJ databases">
        <title>Draft genome of Mycobacterium hodleri strain B.</title>
        <authorList>
            <person name="Amande T.J."/>
            <person name="Mcgenity T.J."/>
        </authorList>
    </citation>
    <scope>NUCLEOTIDE SEQUENCE [LARGE SCALE GENOMIC DNA]</scope>
    <source>
        <strain evidence="3 4">B</strain>
    </source>
</reference>
<gene>
    <name evidence="3" type="ORF">D8S82_24960</name>
</gene>
<dbReference type="InterPro" id="IPR021729">
    <property type="entry name" value="DUF3298"/>
</dbReference>
<dbReference type="Pfam" id="PF11738">
    <property type="entry name" value="DUF3298"/>
    <property type="match status" value="1"/>
</dbReference>
<proteinExistence type="predicted"/>
<dbReference type="AlphaFoldDB" id="A0A544VV34"/>
<feature type="domain" description="DUF3298" evidence="2">
    <location>
        <begin position="148"/>
        <end position="223"/>
    </location>
</feature>
<organism evidence="3 4">
    <name type="scientific">Mycolicibacterium hodleri</name>
    <dbReference type="NCBI Taxonomy" id="49897"/>
    <lineage>
        <taxon>Bacteria</taxon>
        <taxon>Bacillati</taxon>
        <taxon>Actinomycetota</taxon>
        <taxon>Actinomycetes</taxon>
        <taxon>Mycobacteriales</taxon>
        <taxon>Mycobacteriaceae</taxon>
        <taxon>Mycolicibacterium</taxon>
    </lineage>
</organism>
<feature type="signal peptide" evidence="1">
    <location>
        <begin position="1"/>
        <end position="24"/>
    </location>
</feature>
<dbReference type="InterPro" id="IPR037126">
    <property type="entry name" value="PdaC/RsiV-like_sf"/>
</dbReference>
<evidence type="ECO:0000313" key="4">
    <source>
        <dbReference type="Proteomes" id="UP000315759"/>
    </source>
</evidence>
<dbReference type="NCBIfam" id="NF043047">
    <property type="entry name" value="EstaseRv3036c"/>
    <property type="match status" value="1"/>
</dbReference>
<accession>A0A544VV34</accession>
<evidence type="ECO:0000256" key="1">
    <source>
        <dbReference type="SAM" id="SignalP"/>
    </source>
</evidence>
<evidence type="ECO:0000313" key="3">
    <source>
        <dbReference type="EMBL" id="TQR83858.1"/>
    </source>
</evidence>
<dbReference type="RefSeq" id="WP_142554675.1">
    <property type="nucleotide sequence ID" value="NZ_VIFX01000038.1"/>
</dbReference>
<dbReference type="Gene3D" id="3.90.640.20">
    <property type="entry name" value="Heat-shock cognate protein, ATPase"/>
    <property type="match status" value="1"/>
</dbReference>
<keyword evidence="4" id="KW-1185">Reference proteome</keyword>
<sequence length="231" mass="24488">MRMSTLAVSISAAAVLGWSGIAVASAAPPKCTDLNGVVDANQICQIQATDPGYSVNVSYPVDYPDVNPVFDYVKETRDGFLNVAKTPDSRTMPYELETTATQYGSAAAPRATRSLVFKTYQGVGGAHPTTFYKSFNWDQGASKPITIDDLFKAGAAPYPVILPLVQAEVDKQLGQQVTISPGDGLDPSKYQNFAVTDDSLIFFFSQGDVLPEAAGALQVAIPRGPVAAMLA</sequence>
<dbReference type="InterPro" id="IPR053421">
    <property type="entry name" value="Esterase_Immunogenic_RsiV"/>
</dbReference>
<comment type="caution">
    <text evidence="3">The sequence shown here is derived from an EMBL/GenBank/DDBJ whole genome shotgun (WGS) entry which is preliminary data.</text>
</comment>
<dbReference type="EMBL" id="VIFX01000038">
    <property type="protein sequence ID" value="TQR83858.1"/>
    <property type="molecule type" value="Genomic_DNA"/>
</dbReference>
<protein>
    <submittedName>
        <fullName evidence="3">DUF3298 domain-containing protein</fullName>
    </submittedName>
</protein>
<feature type="chain" id="PRO_5039203918" evidence="1">
    <location>
        <begin position="25"/>
        <end position="231"/>
    </location>
</feature>
<dbReference type="Gene3D" id="3.30.565.40">
    <property type="entry name" value="Fervidobacterium nodosum Rt17-B1 like"/>
    <property type="match status" value="1"/>
</dbReference>
<dbReference type="Proteomes" id="UP000315759">
    <property type="component" value="Unassembled WGS sequence"/>
</dbReference>
<name>A0A544VV34_9MYCO</name>